<evidence type="ECO:0000313" key="1">
    <source>
        <dbReference type="EMBL" id="MCE4539061.1"/>
    </source>
</evidence>
<dbReference type="RefSeq" id="WP_233393580.1">
    <property type="nucleotide sequence ID" value="NZ_JAJTWT010000007.1"/>
</dbReference>
<evidence type="ECO:0000313" key="2">
    <source>
        <dbReference type="Proteomes" id="UP001201463"/>
    </source>
</evidence>
<dbReference type="Proteomes" id="UP001201463">
    <property type="component" value="Unassembled WGS sequence"/>
</dbReference>
<dbReference type="Pfam" id="PF14078">
    <property type="entry name" value="DUF4259"/>
    <property type="match status" value="1"/>
</dbReference>
<name>A0ABS8XKF7_9BURK</name>
<dbReference type="EMBL" id="JAJTWT010000007">
    <property type="protein sequence ID" value="MCE4539061.1"/>
    <property type="molecule type" value="Genomic_DNA"/>
</dbReference>
<sequence>MNRRDLLLLAATSTFLPHVRAGAWESDSFSNDDAMDWASQCAGSNGPEFILVTLNAALTDGYLEAPECSMAVAAAEVVAASKGKPSRFLPKELSSWLERQQKAEIAKIAPVAVKAVSRVLNGPKSELRELWQENRKAFPAWSGHMQSLIARLK</sequence>
<reference evidence="1 2" key="1">
    <citation type="submission" date="2021-12" db="EMBL/GenBank/DDBJ databases">
        <title>Genome seq of p7.</title>
        <authorList>
            <person name="Seo T."/>
        </authorList>
    </citation>
    <scope>NUCLEOTIDE SEQUENCE [LARGE SCALE GENOMIC DNA]</scope>
    <source>
        <strain evidence="1 2">P7</strain>
    </source>
</reference>
<gene>
    <name evidence="1" type="ORF">LXT12_17560</name>
</gene>
<dbReference type="InterPro" id="IPR025355">
    <property type="entry name" value="DUF4259"/>
</dbReference>
<keyword evidence="2" id="KW-1185">Reference proteome</keyword>
<proteinExistence type="predicted"/>
<accession>A0ABS8XKF7</accession>
<comment type="caution">
    <text evidence="1">The sequence shown here is derived from an EMBL/GenBank/DDBJ whole genome shotgun (WGS) entry which is preliminary data.</text>
</comment>
<organism evidence="1 2">
    <name type="scientific">Pelomonas caseinilytica</name>
    <dbReference type="NCBI Taxonomy" id="2906763"/>
    <lineage>
        <taxon>Bacteria</taxon>
        <taxon>Pseudomonadati</taxon>
        <taxon>Pseudomonadota</taxon>
        <taxon>Betaproteobacteria</taxon>
        <taxon>Burkholderiales</taxon>
        <taxon>Sphaerotilaceae</taxon>
        <taxon>Roseateles</taxon>
    </lineage>
</organism>
<protein>
    <submittedName>
        <fullName evidence="1">DUF4259 domain-containing protein</fullName>
    </submittedName>
</protein>